<accession>A0A5B9FZ63</accession>
<dbReference type="Gene3D" id="1.10.8.60">
    <property type="match status" value="1"/>
</dbReference>
<dbReference type="InterPro" id="IPR009057">
    <property type="entry name" value="Homeodomain-like_sf"/>
</dbReference>
<dbReference type="FunFam" id="3.40.50.300:FF:000006">
    <property type="entry name" value="DNA-binding transcriptional regulator NtrC"/>
    <property type="match status" value="1"/>
</dbReference>
<keyword evidence="2" id="KW-0067">ATP-binding</keyword>
<dbReference type="PANTHER" id="PTHR32071">
    <property type="entry name" value="TRANSCRIPTIONAL REGULATORY PROTEIN"/>
    <property type="match status" value="1"/>
</dbReference>
<organism evidence="8 9">
    <name type="scientific">Flavobacterium alkalisoli</name>
    <dbReference type="NCBI Taxonomy" id="2602769"/>
    <lineage>
        <taxon>Bacteria</taxon>
        <taxon>Pseudomonadati</taxon>
        <taxon>Bacteroidota</taxon>
        <taxon>Flavobacteriia</taxon>
        <taxon>Flavobacteriales</taxon>
        <taxon>Flavobacteriaceae</taxon>
        <taxon>Flavobacterium</taxon>
    </lineage>
</organism>
<proteinExistence type="predicted"/>
<dbReference type="InterPro" id="IPR029016">
    <property type="entry name" value="GAF-like_dom_sf"/>
</dbReference>
<dbReference type="InterPro" id="IPR002078">
    <property type="entry name" value="Sigma_54_int"/>
</dbReference>
<dbReference type="GO" id="GO:0005524">
    <property type="term" value="F:ATP binding"/>
    <property type="evidence" value="ECO:0007669"/>
    <property type="project" value="UniProtKB-KW"/>
</dbReference>
<evidence type="ECO:0000259" key="7">
    <source>
        <dbReference type="PROSITE" id="PS50045"/>
    </source>
</evidence>
<evidence type="ECO:0000256" key="1">
    <source>
        <dbReference type="ARBA" id="ARBA00022741"/>
    </source>
</evidence>
<evidence type="ECO:0000256" key="5">
    <source>
        <dbReference type="ARBA" id="ARBA00023159"/>
    </source>
</evidence>
<gene>
    <name evidence="8" type="ORF">FUA48_11835</name>
</gene>
<dbReference type="InterPro" id="IPR058031">
    <property type="entry name" value="AAA_lid_NorR"/>
</dbReference>
<evidence type="ECO:0000256" key="2">
    <source>
        <dbReference type="ARBA" id="ARBA00022840"/>
    </source>
</evidence>
<keyword evidence="4" id="KW-0238">DNA-binding</keyword>
<keyword evidence="1" id="KW-0547">Nucleotide-binding</keyword>
<evidence type="ECO:0000313" key="8">
    <source>
        <dbReference type="EMBL" id="QEE50242.1"/>
    </source>
</evidence>
<feature type="domain" description="Sigma-54 factor interaction" evidence="7">
    <location>
        <begin position="207"/>
        <end position="436"/>
    </location>
</feature>
<name>A0A5B9FZ63_9FLAO</name>
<dbReference type="AlphaFoldDB" id="A0A5B9FZ63"/>
<dbReference type="GO" id="GO:0003677">
    <property type="term" value="F:DNA binding"/>
    <property type="evidence" value="ECO:0007669"/>
    <property type="project" value="UniProtKB-KW"/>
</dbReference>
<dbReference type="Proteomes" id="UP000321222">
    <property type="component" value="Chromosome"/>
</dbReference>
<protein>
    <submittedName>
        <fullName evidence="8">Sigma-54-dependent Fis family transcriptional regulator</fullName>
    </submittedName>
</protein>
<dbReference type="EMBL" id="CP042831">
    <property type="protein sequence ID" value="QEE50242.1"/>
    <property type="molecule type" value="Genomic_DNA"/>
</dbReference>
<dbReference type="OrthoDB" id="9782110at2"/>
<keyword evidence="9" id="KW-1185">Reference proteome</keyword>
<dbReference type="InterPro" id="IPR003593">
    <property type="entry name" value="AAA+_ATPase"/>
</dbReference>
<dbReference type="GO" id="GO:0006355">
    <property type="term" value="P:regulation of DNA-templated transcription"/>
    <property type="evidence" value="ECO:0007669"/>
    <property type="project" value="InterPro"/>
</dbReference>
<dbReference type="SUPFAM" id="SSF46689">
    <property type="entry name" value="Homeodomain-like"/>
    <property type="match status" value="1"/>
</dbReference>
<dbReference type="InterPro" id="IPR025943">
    <property type="entry name" value="Sigma_54_int_dom_ATP-bd_2"/>
</dbReference>
<dbReference type="Pfam" id="PF25601">
    <property type="entry name" value="AAA_lid_14"/>
    <property type="match status" value="1"/>
</dbReference>
<dbReference type="RefSeq" id="WP_147583723.1">
    <property type="nucleotide sequence ID" value="NZ_CP042831.1"/>
</dbReference>
<dbReference type="Gene3D" id="3.40.50.300">
    <property type="entry name" value="P-loop containing nucleotide triphosphate hydrolases"/>
    <property type="match status" value="1"/>
</dbReference>
<dbReference type="Gene3D" id="1.10.10.60">
    <property type="entry name" value="Homeodomain-like"/>
    <property type="match status" value="1"/>
</dbReference>
<dbReference type="KEGG" id="fak:FUA48_11835"/>
<dbReference type="InterPro" id="IPR025662">
    <property type="entry name" value="Sigma_54_int_dom_ATP-bd_1"/>
</dbReference>
<evidence type="ECO:0000256" key="4">
    <source>
        <dbReference type="ARBA" id="ARBA00023125"/>
    </source>
</evidence>
<sequence>MTHSAENNEILKRIMQREQEQLLLLSLCESLAMAENRADLNQVVTQELKSKLGFEHFSLFLQHQAKEGHVLFYSSEHPKFLRFKDEVLKTDFFDRVLGSPDPVLLPTPEIIKTGLQPIVGDGYKNTIRKALFYTIPSKRFQAVLCLGYSKDGKTEREDLRLVRQLCNQLTITLTNILLLERHISVNDPKNQLTQDEKTPVSSQHMAIEGDSAPMQKVRTLISLVSPSDTGVLILGESGTGKELVARAIHENSDRKNKNLVKINCAAIPGNLLESELFGHEKGSFTGAISQKKGKFEIAHNGTLFLDEIGELPMDLQVKLLRTLQEKEIERIGGHKAIAVNVRIIAATNRDLQQEIAKGNFRKDLYYRLNIFPIYIAPLKERKEDVKSLAKFFVQRFCIKNKQNVKTISAKAMRSLEMHNWPGNVRELEHTIERAVLLSPEKTITEIEVSSYTDTVHTTDNNTVIKSWREFERDYLLSVLKFCKGRISGDNGAAALLDLPSTTLKSRMDRLGIKKRHYLS</sequence>
<dbReference type="SMART" id="SM00382">
    <property type="entry name" value="AAA"/>
    <property type="match status" value="1"/>
</dbReference>
<dbReference type="PROSITE" id="PS50045">
    <property type="entry name" value="SIGMA54_INTERACT_4"/>
    <property type="match status" value="1"/>
</dbReference>
<dbReference type="PROSITE" id="PS00688">
    <property type="entry name" value="SIGMA54_INTERACT_3"/>
    <property type="match status" value="1"/>
</dbReference>
<dbReference type="CDD" id="cd00009">
    <property type="entry name" value="AAA"/>
    <property type="match status" value="1"/>
</dbReference>
<dbReference type="PROSITE" id="PS00675">
    <property type="entry name" value="SIGMA54_INTERACT_1"/>
    <property type="match status" value="1"/>
</dbReference>
<dbReference type="Gene3D" id="3.30.450.40">
    <property type="match status" value="1"/>
</dbReference>
<keyword evidence="3" id="KW-0805">Transcription regulation</keyword>
<dbReference type="Pfam" id="PF00158">
    <property type="entry name" value="Sigma54_activat"/>
    <property type="match status" value="1"/>
</dbReference>
<evidence type="ECO:0000256" key="6">
    <source>
        <dbReference type="ARBA" id="ARBA00023163"/>
    </source>
</evidence>
<reference evidence="8 9" key="1">
    <citation type="submission" date="2019-08" db="EMBL/GenBank/DDBJ databases">
        <title>Flavobacterium alkalisoli sp. nov., isolated from rhizosphere soil of Suaeda salsa.</title>
        <authorList>
            <person name="Sun J.-Q."/>
            <person name="Xu L."/>
        </authorList>
    </citation>
    <scope>NUCLEOTIDE SEQUENCE [LARGE SCALE GENOMIC DNA]</scope>
    <source>
        <strain evidence="8 9">XS-5</strain>
    </source>
</reference>
<dbReference type="SUPFAM" id="SSF52540">
    <property type="entry name" value="P-loop containing nucleoside triphosphate hydrolases"/>
    <property type="match status" value="1"/>
</dbReference>
<keyword evidence="5" id="KW-0010">Activator</keyword>
<keyword evidence="6" id="KW-0804">Transcription</keyword>
<dbReference type="PROSITE" id="PS00676">
    <property type="entry name" value="SIGMA54_INTERACT_2"/>
    <property type="match status" value="1"/>
</dbReference>
<dbReference type="InterPro" id="IPR027417">
    <property type="entry name" value="P-loop_NTPase"/>
</dbReference>
<evidence type="ECO:0000313" key="9">
    <source>
        <dbReference type="Proteomes" id="UP000321222"/>
    </source>
</evidence>
<dbReference type="PANTHER" id="PTHR32071:SF117">
    <property type="entry name" value="PTS-DEPENDENT DIHYDROXYACETONE KINASE OPERON REGULATORY PROTEIN-RELATED"/>
    <property type="match status" value="1"/>
</dbReference>
<dbReference type="SUPFAM" id="SSF55781">
    <property type="entry name" value="GAF domain-like"/>
    <property type="match status" value="1"/>
</dbReference>
<dbReference type="InterPro" id="IPR025944">
    <property type="entry name" value="Sigma_54_int_dom_CS"/>
</dbReference>
<evidence type="ECO:0000256" key="3">
    <source>
        <dbReference type="ARBA" id="ARBA00023015"/>
    </source>
</evidence>